<dbReference type="PANTHER" id="PTHR43157">
    <property type="entry name" value="PHOSPHATIDYLINOSITOL-GLYCAN BIOSYNTHESIS CLASS F PROTEIN-RELATED"/>
    <property type="match status" value="1"/>
</dbReference>
<dbReference type="GO" id="GO:0016491">
    <property type="term" value="F:oxidoreductase activity"/>
    <property type="evidence" value="ECO:0007669"/>
    <property type="project" value="UniProtKB-KW"/>
</dbReference>
<protein>
    <submittedName>
        <fullName evidence="3">Uncharacterized protein</fullName>
    </submittedName>
</protein>
<dbReference type="NCBIfam" id="NF004846">
    <property type="entry name" value="PRK06197.1"/>
    <property type="match status" value="1"/>
</dbReference>
<dbReference type="PRINTS" id="PR00081">
    <property type="entry name" value="GDHRDH"/>
</dbReference>
<gene>
    <name evidence="3" type="ORF">Poli38472_003753</name>
</gene>
<proteinExistence type="inferred from homology"/>
<evidence type="ECO:0000313" key="4">
    <source>
        <dbReference type="Proteomes" id="UP000794436"/>
    </source>
</evidence>
<dbReference type="Gene3D" id="3.40.50.720">
    <property type="entry name" value="NAD(P)-binding Rossmann-like Domain"/>
    <property type="match status" value="1"/>
</dbReference>
<dbReference type="Pfam" id="PF00106">
    <property type="entry name" value="adh_short"/>
    <property type="match status" value="1"/>
</dbReference>
<dbReference type="CDD" id="cd05327">
    <property type="entry name" value="retinol-DH_like_SDR_c_like"/>
    <property type="match status" value="1"/>
</dbReference>
<name>A0A8K1CN74_PYTOL</name>
<dbReference type="InterPro" id="IPR036291">
    <property type="entry name" value="NAD(P)-bd_dom_sf"/>
</dbReference>
<dbReference type="SUPFAM" id="SSF51735">
    <property type="entry name" value="NAD(P)-binding Rossmann-fold domains"/>
    <property type="match status" value="1"/>
</dbReference>
<comment type="caution">
    <text evidence="3">The sequence shown here is derived from an EMBL/GenBank/DDBJ whole genome shotgun (WGS) entry which is preliminary data.</text>
</comment>
<dbReference type="Proteomes" id="UP000794436">
    <property type="component" value="Unassembled WGS sequence"/>
</dbReference>
<dbReference type="InterPro" id="IPR002347">
    <property type="entry name" value="SDR_fam"/>
</dbReference>
<keyword evidence="1" id="KW-0560">Oxidoreductase</keyword>
<dbReference type="PRINTS" id="PR00080">
    <property type="entry name" value="SDRFAMILY"/>
</dbReference>
<dbReference type="PANTHER" id="PTHR43157:SF31">
    <property type="entry name" value="PHOSPHATIDYLINOSITOL-GLYCAN BIOSYNTHESIS CLASS F PROTEIN"/>
    <property type="match status" value="1"/>
</dbReference>
<comment type="similarity">
    <text evidence="2">Belongs to the short-chain dehydrogenases/reductases (SDR) family.</text>
</comment>
<accession>A0A8K1CN74</accession>
<dbReference type="EMBL" id="SPLM01000036">
    <property type="protein sequence ID" value="TMW65988.1"/>
    <property type="molecule type" value="Genomic_DNA"/>
</dbReference>
<reference evidence="3" key="1">
    <citation type="submission" date="2019-03" db="EMBL/GenBank/DDBJ databases">
        <title>Long read genome sequence of the mycoparasitic Pythium oligandrum ATCC 38472 isolated from sugarbeet rhizosphere.</title>
        <authorList>
            <person name="Gaulin E."/>
        </authorList>
    </citation>
    <scope>NUCLEOTIDE SEQUENCE</scope>
    <source>
        <strain evidence="3">ATCC 38472_TT</strain>
    </source>
</reference>
<keyword evidence="4" id="KW-1185">Reference proteome</keyword>
<organism evidence="3 4">
    <name type="scientific">Pythium oligandrum</name>
    <name type="common">Mycoparasitic fungus</name>
    <dbReference type="NCBI Taxonomy" id="41045"/>
    <lineage>
        <taxon>Eukaryota</taxon>
        <taxon>Sar</taxon>
        <taxon>Stramenopiles</taxon>
        <taxon>Oomycota</taxon>
        <taxon>Peronosporomycetes</taxon>
        <taxon>Pythiales</taxon>
        <taxon>Pythiaceae</taxon>
        <taxon>Pythium</taxon>
    </lineage>
</organism>
<evidence type="ECO:0000256" key="2">
    <source>
        <dbReference type="RuleBase" id="RU000363"/>
    </source>
</evidence>
<dbReference type="OrthoDB" id="10265294at2759"/>
<evidence type="ECO:0000313" key="3">
    <source>
        <dbReference type="EMBL" id="TMW65988.1"/>
    </source>
</evidence>
<dbReference type="AlphaFoldDB" id="A0A8K1CN74"/>
<evidence type="ECO:0000256" key="1">
    <source>
        <dbReference type="ARBA" id="ARBA00023002"/>
    </source>
</evidence>
<sequence>MAKEQDTVPSKWDASHIPSLQDKVAVVTGSNIGLGYETALQLARKGANVILACRNETRGSEAAKKIQEELSDMSDAGKVEFRQLDVSDLSSVKRFAEELHKSHDRLDILVNNAGVMAVPYAETVDGFESQMGTNHLGHFALTAQVFDLLKQSPAARVVNVSSMGHRSAFRWDEDKIMMDSSNYDAWSAYANSKLANLLFTFELKRRLEANGVDNVKSVVCHPGLTSTNIYSAPTQQHGWFQSMVWRVSSAMPVSQSVQQGALPALYAATAPGAKNGEYYGPGGMLGIHGHPDISNPSKKSQSLSSAAKLWELSERLTKTQFPFQK</sequence>